<evidence type="ECO:0000259" key="1">
    <source>
        <dbReference type="Pfam" id="PF09832"/>
    </source>
</evidence>
<dbReference type="AlphaFoldDB" id="A0A2S2FHN6"/>
<evidence type="ECO:0000313" key="2">
    <source>
        <dbReference type="EMBL" id="AWL30464.1"/>
    </source>
</evidence>
<feature type="domain" description="DUF2059" evidence="1">
    <location>
        <begin position="5"/>
        <end position="42"/>
    </location>
</feature>
<name>A0A2S2FHN6_9GAMM</name>
<proteinExistence type="predicted"/>
<dbReference type="OrthoDB" id="490569at2"/>
<keyword evidence="3" id="KW-1185">Reference proteome</keyword>
<protein>
    <submittedName>
        <fullName evidence="2">DUF2059 domain-containing protein</fullName>
    </submittedName>
</protein>
<dbReference type="KEGG" id="adv:DJ533_06835"/>
<dbReference type="EMBL" id="CP029397">
    <property type="protein sequence ID" value="AWL30464.1"/>
    <property type="molecule type" value="Genomic_DNA"/>
</dbReference>
<organism evidence="2 3">
    <name type="scientific">Acinetobacter defluvii</name>
    <dbReference type="NCBI Taxonomy" id="1871111"/>
    <lineage>
        <taxon>Bacteria</taxon>
        <taxon>Pseudomonadati</taxon>
        <taxon>Pseudomonadota</taxon>
        <taxon>Gammaproteobacteria</taxon>
        <taxon>Moraxellales</taxon>
        <taxon>Moraxellaceae</taxon>
        <taxon>Acinetobacter</taxon>
    </lineage>
</organism>
<evidence type="ECO:0000313" key="3">
    <source>
        <dbReference type="Proteomes" id="UP000245977"/>
    </source>
</evidence>
<dbReference type="Pfam" id="PF09832">
    <property type="entry name" value="DUF2059"/>
    <property type="match status" value="1"/>
</dbReference>
<sequence>MKLESIKKGFIQIYAKSFNQEEIDRLIACYKTPIGQSSIEKNTHGDK</sequence>
<accession>A0A2S2FHN6</accession>
<gene>
    <name evidence="2" type="ORF">DJ533_06835</name>
</gene>
<dbReference type="Proteomes" id="UP000245977">
    <property type="component" value="Chromosome"/>
</dbReference>
<reference evidence="2" key="1">
    <citation type="submission" date="2019-08" db="EMBL/GenBank/DDBJ databases">
        <title>The complete genome of Acinetobacter defluvii strain WCHAD010030.</title>
        <authorList>
            <person name="Hu Y."/>
            <person name="Qin J."/>
            <person name="Feng Y."/>
            <person name="Zong Z."/>
        </authorList>
    </citation>
    <scope>NUCLEOTIDE SEQUENCE</scope>
    <source>
        <strain evidence="2">WCHA30</strain>
    </source>
</reference>
<dbReference type="InterPro" id="IPR018637">
    <property type="entry name" value="DUF2059"/>
</dbReference>